<dbReference type="AlphaFoldDB" id="A0A2H5XFT2"/>
<organism evidence="1 2">
    <name type="scientific">Candidatus Fervidibacter japonicus</name>
    <dbReference type="NCBI Taxonomy" id="2035412"/>
    <lineage>
        <taxon>Bacteria</taxon>
        <taxon>Candidatus Fervidibacterota</taxon>
        <taxon>Candidatus Fervidibacter</taxon>
    </lineage>
</organism>
<evidence type="ECO:0000313" key="2">
    <source>
        <dbReference type="Proteomes" id="UP000236173"/>
    </source>
</evidence>
<name>A0A2H5XFT2_9BACT</name>
<dbReference type="EMBL" id="BEHT01000047">
    <property type="protein sequence ID" value="GBD00008.1"/>
    <property type="molecule type" value="Genomic_DNA"/>
</dbReference>
<dbReference type="Proteomes" id="UP000236173">
    <property type="component" value="Unassembled WGS sequence"/>
</dbReference>
<comment type="caution">
    <text evidence="1">The sequence shown here is derived from an EMBL/GenBank/DDBJ whole genome shotgun (WGS) entry which is preliminary data.</text>
</comment>
<reference evidence="2" key="1">
    <citation type="submission" date="2017-09" db="EMBL/GenBank/DDBJ databases">
        <title>Metaegenomics of thermophilic ammonia-oxidizing enrichment culture.</title>
        <authorList>
            <person name="Kato S."/>
            <person name="Suzuki K."/>
        </authorList>
    </citation>
    <scope>NUCLEOTIDE SEQUENCE [LARGE SCALE GENOMIC DNA]</scope>
</reference>
<gene>
    <name evidence="1" type="ORF">HRbin17_02540</name>
</gene>
<accession>A0A2H5XFT2</accession>
<sequence length="268" mass="30193">MSALQELHAVVLSFEGGVFEGPPEVSEDEREGLRRVGLTLWRSRKHSQTIMLHAYAALFGIPAFVREAHQRQPGRFSTDILYHAVQNTASNMWQAFYFDFDDCDRPVPRSTTPLTGVLNVLHGPHPTPSIPRRARISDLAMAFFVFQIIRAVEFLAERADSADPVLFDLHYRHLARLVQRAGYRFPNDRERVEQLCATVDARLAGVDAETVTCWANLFKVAQRLGITLAPHQIAAFLLPCEREHFRLVMADMAVVASSADETVVNARL</sequence>
<proteinExistence type="predicted"/>
<protein>
    <submittedName>
        <fullName evidence="1">Uncharacterized protein</fullName>
    </submittedName>
</protein>
<evidence type="ECO:0000313" key="1">
    <source>
        <dbReference type="EMBL" id="GBD00008.1"/>
    </source>
</evidence>